<dbReference type="Pfam" id="PF23145">
    <property type="entry name" value="Zf_2nd_IFT121"/>
    <property type="match status" value="1"/>
</dbReference>
<dbReference type="SUPFAM" id="SSF50978">
    <property type="entry name" value="WD40 repeat-like"/>
    <property type="match status" value="2"/>
</dbReference>
<protein>
    <submittedName>
        <fullName evidence="16">WD repeat-containing protein 35</fullName>
    </submittedName>
</protein>
<feature type="domain" description="IFT121/TULP4 N-terminal" evidence="14">
    <location>
        <begin position="1"/>
        <end position="363"/>
    </location>
</feature>
<comment type="caution">
    <text evidence="16">The sequence shown here is derived from an EMBL/GenBank/DDBJ whole genome shotgun (WGS) entry which is preliminary data.</text>
</comment>
<dbReference type="GO" id="GO:0097730">
    <property type="term" value="C:non-motile cilium"/>
    <property type="evidence" value="ECO:0007669"/>
    <property type="project" value="TreeGrafter"/>
</dbReference>
<feature type="domain" description="IFT121-like TPR repeats" evidence="15">
    <location>
        <begin position="1058"/>
        <end position="1149"/>
    </location>
</feature>
<keyword evidence="4" id="KW-0677">Repeat</keyword>
<evidence type="ECO:0000256" key="9">
    <source>
        <dbReference type="PROSITE-ProRule" id="PRU00221"/>
    </source>
</evidence>
<evidence type="ECO:0000256" key="8">
    <source>
        <dbReference type="ARBA" id="ARBA00023273"/>
    </source>
</evidence>
<keyword evidence="17" id="KW-1185">Reference proteome</keyword>
<dbReference type="InterPro" id="IPR057979">
    <property type="entry name" value="TPR_IFT121"/>
</dbReference>
<dbReference type="Pfam" id="PF25170">
    <property type="entry name" value="TPR_WDR35"/>
    <property type="match status" value="1"/>
</dbReference>
<evidence type="ECO:0000256" key="2">
    <source>
        <dbReference type="ARBA" id="ARBA00022490"/>
    </source>
</evidence>
<dbReference type="GO" id="GO:0030991">
    <property type="term" value="C:intraciliary transport particle A"/>
    <property type="evidence" value="ECO:0007669"/>
    <property type="project" value="TreeGrafter"/>
</dbReference>
<evidence type="ECO:0000256" key="7">
    <source>
        <dbReference type="ARBA" id="ARBA00023212"/>
    </source>
</evidence>
<proteinExistence type="predicted"/>
<keyword evidence="3 9" id="KW-0853">WD repeat</keyword>
<comment type="subcellular location">
    <subcellularLocation>
        <location evidence="1">Cytoplasm</location>
        <location evidence="1">Cytoskeleton</location>
        <location evidence="1">Cilium basal body</location>
    </subcellularLocation>
</comment>
<evidence type="ECO:0000259" key="15">
    <source>
        <dbReference type="Pfam" id="PF25768"/>
    </source>
</evidence>
<dbReference type="InterPro" id="IPR056170">
    <property type="entry name" value="Znf_IFT121-like"/>
</dbReference>
<dbReference type="SUPFAM" id="SSF48452">
    <property type="entry name" value="TPR-like"/>
    <property type="match status" value="1"/>
</dbReference>
<reference evidence="16 17" key="1">
    <citation type="journal article" date="2016" name="Genome Biol. Evol.">
        <title>Gene Family Evolution Reflects Adaptation to Soil Environmental Stressors in the Genome of the Collembolan Orchesella cincta.</title>
        <authorList>
            <person name="Faddeeva-Vakhrusheva A."/>
            <person name="Derks M.F."/>
            <person name="Anvar S.Y."/>
            <person name="Agamennone V."/>
            <person name="Suring W."/>
            <person name="Smit S."/>
            <person name="van Straalen N.M."/>
            <person name="Roelofs D."/>
        </authorList>
    </citation>
    <scope>NUCLEOTIDE SEQUENCE [LARGE SCALE GENOMIC DNA]</scope>
    <source>
        <tissue evidence="16">Mixed pool</tissue>
    </source>
</reference>
<dbReference type="OrthoDB" id="10260567at2759"/>
<sequence>MFAYLSKKLEMPQGANVRCVAWSSEDNFLACGCENGMLKVLKIESSPASTSGSGGGNTGVASGTTAGGGGGDGNGTNRGMLAAPSNIAMNQTLEGHSSNIQVIAWNNIHQKLTTSDAKGLIIVWMLYKGTWYEEMVNNRNRSTVRGLAWSHDGNKICIVYEDGGVIVGSADGNRLWGKDIKGSTLTGVTWSADTKMVLFTLSSGEVHVYDSEGNFMSKMNLERWPKFDSGDDSEPIVAVRWKTAKTCSEVETPSLAVIWRASCMTLTRGVNDENPIIVDTRLVATCGDWSPNGMYVAVGGQPTLIGQTKQTSDFDHINIFDQMGKLLHHIKIPGSPVTSLSWDYLSLRLAIGAGAHVYFANLRPQYKYAYFGCNTVAYAFIRPDGSNHIGFWDTKKLTTQEIPGQILDVKGDEDYFAILSVNGSGVYNVSVLNAVGAPVDGLSIMTIEPFEISLTQSVLVCLAPNAVLLWKYQLATSQSLVVSDMASKRRERTFHIDENPKLLENADFNDRDSSGQDLTAQRTKDPTVCCDARLDLLVVARDSGRLQLYSLPHGALLSVLDIAVEMAIRPQSIFLNSDALQLAMLDNGGHLSICSLSTTTLKTSSIRKYDRKDIWNLIWARDNPSLLCIMEKTRLYVMKNGEVEEPVISSGYLAYFKGLEVTVILLDEIMQASENLKPEFSMKLETRALRDIKSLIENGTDLLDVGRYVEENSHPSLWRLLAQAALNQLDLSVAETAFVRCRDYAGVQFSKRIANITNDIVRKAEVSCFFEDFEKAEALFLEADRRDLAGDMWKLLGEWNKVDQVSQPLAKQRPSDKTYREMNIALGDKAGEDQEWDKALSYYEKAEDTSRLVECYLMMEDYGNLEKLISTLPEKSALLIRIAAAFEAVGLTTEAVKAYLAANMPEKAVEAAVVLSQWNLAMELAQRHTLHNVAPVLLRYTGHLLENGETMQAVELLRKSDKPFAAGKLLAMLAIRFLNADENVSLGLIKKLFVMSAQMFTYKTRKFFREKSVGLPKSAKSDAGSNYGEEDDADLSFESHIPEDFRPSPEEYRWMRETPWRGAESVHFLCLVQRFIYQAQYGNATKAALYLRNFVDILGDERVNTLLALAAANNKCYNICSRAFIHLELLDEEYSDVTSDLFSEHPPKDVRLQKVECPGCSTMIADHATTCISCGAKFSVCSATGRPIHDSSKVWTCEVCAKVTDIKEIAQRRHCPLCHTLKKNTGE</sequence>
<dbReference type="InterPro" id="IPR011990">
    <property type="entry name" value="TPR-like_helical_dom_sf"/>
</dbReference>
<dbReference type="Pfam" id="PF23387">
    <property type="entry name" value="TPR_IFT80_172"/>
    <property type="match status" value="1"/>
</dbReference>
<feature type="domain" description="IFT121-like zinc finger" evidence="11">
    <location>
        <begin position="1180"/>
        <end position="1220"/>
    </location>
</feature>
<evidence type="ECO:0000256" key="10">
    <source>
        <dbReference type="SAM" id="MobiDB-lite"/>
    </source>
</evidence>
<dbReference type="InterPro" id="IPR036322">
    <property type="entry name" value="WD40_repeat_dom_sf"/>
</dbReference>
<feature type="region of interest" description="Disordered" evidence="10">
    <location>
        <begin position="48"/>
        <end position="79"/>
    </location>
</feature>
<evidence type="ECO:0000256" key="6">
    <source>
        <dbReference type="ARBA" id="ARBA00023069"/>
    </source>
</evidence>
<dbReference type="PANTHER" id="PTHR12764:SF5">
    <property type="entry name" value="LD29485P"/>
    <property type="match status" value="1"/>
</dbReference>
<feature type="compositionally biased region" description="Gly residues" evidence="10">
    <location>
        <begin position="65"/>
        <end position="76"/>
    </location>
</feature>
<accession>A0A1D2N1I8</accession>
<dbReference type="AlphaFoldDB" id="A0A1D2N1I8"/>
<dbReference type="InterPro" id="IPR001680">
    <property type="entry name" value="WD40_rpt"/>
</dbReference>
<evidence type="ECO:0000256" key="1">
    <source>
        <dbReference type="ARBA" id="ARBA00004120"/>
    </source>
</evidence>
<evidence type="ECO:0000313" key="17">
    <source>
        <dbReference type="Proteomes" id="UP000094527"/>
    </source>
</evidence>
<name>A0A1D2N1I8_ORCCI</name>
<dbReference type="Proteomes" id="UP000094527">
    <property type="component" value="Unassembled WGS sequence"/>
</dbReference>
<keyword evidence="2" id="KW-0963">Cytoplasm</keyword>
<dbReference type="Pfam" id="PF24797">
    <property type="entry name" value="Beta-prop_WDR35_TULP_N"/>
    <property type="match status" value="1"/>
</dbReference>
<dbReference type="InterPro" id="IPR056157">
    <property type="entry name" value="TPR_IFT80_172_dom"/>
</dbReference>
<dbReference type="PIRSF" id="PIRSF037536">
    <property type="entry name" value="WD_repeat_p35"/>
    <property type="match status" value="1"/>
</dbReference>
<feature type="domain" description="IFT80/172/WDR35 TPR" evidence="12">
    <location>
        <begin position="717"/>
        <end position="786"/>
    </location>
</feature>
<dbReference type="STRING" id="48709.A0A1D2N1I8"/>
<dbReference type="InterPro" id="IPR039857">
    <property type="entry name" value="Ift122/121"/>
</dbReference>
<evidence type="ECO:0000256" key="3">
    <source>
        <dbReference type="ARBA" id="ARBA00022574"/>
    </source>
</evidence>
<dbReference type="GO" id="GO:1905515">
    <property type="term" value="P:non-motile cilium assembly"/>
    <property type="evidence" value="ECO:0007669"/>
    <property type="project" value="TreeGrafter"/>
</dbReference>
<dbReference type="InterPro" id="IPR057361">
    <property type="entry name" value="TPR_WDR35"/>
</dbReference>
<dbReference type="GO" id="GO:0035721">
    <property type="term" value="P:intraciliary retrograde transport"/>
    <property type="evidence" value="ECO:0007669"/>
    <property type="project" value="TreeGrafter"/>
</dbReference>
<feature type="repeat" description="WD" evidence="9">
    <location>
        <begin position="93"/>
        <end position="124"/>
    </location>
</feature>
<dbReference type="Pfam" id="PF23390">
    <property type="entry name" value="Beta-prop_WDR35_2nd"/>
    <property type="match status" value="1"/>
</dbReference>
<feature type="domain" description="IFT121 second beta-propeller" evidence="13">
    <location>
        <begin position="369"/>
        <end position="685"/>
    </location>
</feature>
<evidence type="ECO:0000259" key="12">
    <source>
        <dbReference type="Pfam" id="PF23387"/>
    </source>
</evidence>
<evidence type="ECO:0000259" key="11">
    <source>
        <dbReference type="Pfam" id="PF23145"/>
    </source>
</evidence>
<dbReference type="PANTHER" id="PTHR12764">
    <property type="entry name" value="WD REPEAT DOMAIN-RELATED"/>
    <property type="match status" value="1"/>
</dbReference>
<dbReference type="PROSITE" id="PS50082">
    <property type="entry name" value="WD_REPEATS_2"/>
    <property type="match status" value="1"/>
</dbReference>
<keyword evidence="6" id="KW-0969">Cilium</keyword>
<evidence type="ECO:0000256" key="4">
    <source>
        <dbReference type="ARBA" id="ARBA00022737"/>
    </source>
</evidence>
<evidence type="ECO:0000313" key="16">
    <source>
        <dbReference type="EMBL" id="ODM98904.1"/>
    </source>
</evidence>
<dbReference type="InterPro" id="IPR056158">
    <property type="entry name" value="Beta-prop_IFT121_2nd"/>
</dbReference>
<dbReference type="Pfam" id="PF25768">
    <property type="entry name" value="TPR_IFT121"/>
    <property type="match status" value="1"/>
</dbReference>
<evidence type="ECO:0000256" key="5">
    <source>
        <dbReference type="ARBA" id="ARBA00022794"/>
    </source>
</evidence>
<dbReference type="GO" id="GO:0061512">
    <property type="term" value="P:protein localization to cilium"/>
    <property type="evidence" value="ECO:0007669"/>
    <property type="project" value="TreeGrafter"/>
</dbReference>
<dbReference type="Gene3D" id="2.130.10.10">
    <property type="entry name" value="YVTN repeat-like/Quinoprotein amine dehydrogenase"/>
    <property type="match status" value="2"/>
</dbReference>
<evidence type="ECO:0000259" key="14">
    <source>
        <dbReference type="Pfam" id="PF24797"/>
    </source>
</evidence>
<dbReference type="EMBL" id="LJIJ01000312">
    <property type="protein sequence ID" value="ODM98904.1"/>
    <property type="molecule type" value="Genomic_DNA"/>
</dbReference>
<dbReference type="InterPro" id="IPR015943">
    <property type="entry name" value="WD40/YVTN_repeat-like_dom_sf"/>
</dbReference>
<dbReference type="SMART" id="SM00320">
    <property type="entry name" value="WD40"/>
    <property type="match status" value="5"/>
</dbReference>
<dbReference type="Gene3D" id="1.25.40.470">
    <property type="match status" value="2"/>
</dbReference>
<keyword evidence="8" id="KW-0966">Cell projection</keyword>
<dbReference type="OMA" id="VWAMCWA"/>
<evidence type="ECO:0000259" key="13">
    <source>
        <dbReference type="Pfam" id="PF23390"/>
    </source>
</evidence>
<organism evidence="16 17">
    <name type="scientific">Orchesella cincta</name>
    <name type="common">Springtail</name>
    <name type="synonym">Podura cincta</name>
    <dbReference type="NCBI Taxonomy" id="48709"/>
    <lineage>
        <taxon>Eukaryota</taxon>
        <taxon>Metazoa</taxon>
        <taxon>Ecdysozoa</taxon>
        <taxon>Arthropoda</taxon>
        <taxon>Hexapoda</taxon>
        <taxon>Collembola</taxon>
        <taxon>Entomobryomorpha</taxon>
        <taxon>Entomobryoidea</taxon>
        <taxon>Orchesellidae</taxon>
        <taxon>Orchesellinae</taxon>
        <taxon>Orchesella</taxon>
    </lineage>
</organism>
<dbReference type="InterPro" id="IPR017233">
    <property type="entry name" value="WDR35"/>
</dbReference>
<keyword evidence="5" id="KW-0970">Cilium biogenesis/degradation</keyword>
<gene>
    <name evidence="16" type="ORF">Ocin01_07766</name>
</gene>
<keyword evidence="7" id="KW-0206">Cytoskeleton</keyword>
<dbReference type="InterPro" id="IPR056159">
    <property type="entry name" value="Beta-prop_IFT121_TULP_N"/>
</dbReference>